<reference evidence="4 5" key="1">
    <citation type="journal article" date="2024" name="bioRxiv">
        <title>A reference genome for Trichogramma kaykai: A tiny desert-dwelling parasitoid wasp with competing sex-ratio distorters.</title>
        <authorList>
            <person name="Culotta J."/>
            <person name="Lindsey A.R."/>
        </authorList>
    </citation>
    <scope>NUCLEOTIDE SEQUENCE [LARGE SCALE GENOMIC DNA]</scope>
    <source>
        <strain evidence="4 5">KSX58</strain>
    </source>
</reference>
<organism evidence="4 5">
    <name type="scientific">Trichogramma kaykai</name>
    <dbReference type="NCBI Taxonomy" id="54128"/>
    <lineage>
        <taxon>Eukaryota</taxon>
        <taxon>Metazoa</taxon>
        <taxon>Ecdysozoa</taxon>
        <taxon>Arthropoda</taxon>
        <taxon>Hexapoda</taxon>
        <taxon>Insecta</taxon>
        <taxon>Pterygota</taxon>
        <taxon>Neoptera</taxon>
        <taxon>Endopterygota</taxon>
        <taxon>Hymenoptera</taxon>
        <taxon>Apocrita</taxon>
        <taxon>Proctotrupomorpha</taxon>
        <taxon>Chalcidoidea</taxon>
        <taxon>Trichogrammatidae</taxon>
        <taxon>Trichogramma</taxon>
    </lineage>
</organism>
<protein>
    <recommendedName>
        <fullName evidence="3">DUF7041 domain-containing protein</fullName>
    </recommendedName>
</protein>
<feature type="compositionally biased region" description="Basic and acidic residues" evidence="2">
    <location>
        <begin position="378"/>
        <end position="390"/>
    </location>
</feature>
<dbReference type="EMBL" id="JBJJXI010000136">
    <property type="protein sequence ID" value="KAL3387965.1"/>
    <property type="molecule type" value="Genomic_DNA"/>
</dbReference>
<dbReference type="AlphaFoldDB" id="A0ABD2W4F6"/>
<comment type="caution">
    <text evidence="4">The sequence shown here is derived from an EMBL/GenBank/DDBJ whole genome shotgun (WGS) entry which is preliminary data.</text>
</comment>
<evidence type="ECO:0000313" key="5">
    <source>
        <dbReference type="Proteomes" id="UP001627154"/>
    </source>
</evidence>
<evidence type="ECO:0000313" key="4">
    <source>
        <dbReference type="EMBL" id="KAL3387965.1"/>
    </source>
</evidence>
<gene>
    <name evidence="4" type="ORF">TKK_017041</name>
</gene>
<keyword evidence="1" id="KW-0175">Coiled coil</keyword>
<name>A0ABD2W4F6_9HYME</name>
<accession>A0ABD2W4F6</accession>
<dbReference type="PANTHER" id="PTHR33327:SF3">
    <property type="entry name" value="RNA-DIRECTED DNA POLYMERASE"/>
    <property type="match status" value="1"/>
</dbReference>
<feature type="domain" description="DUF7041" evidence="3">
    <location>
        <begin position="183"/>
        <end position="266"/>
    </location>
</feature>
<sequence length="433" mass="48408">MSKDKEKFDPNITDDNPGDAGEIERRLLARLKEQDELIATLQAQLLSLSDTKPIAVTTQGPVTSTASSPTYTSSALTSANPPISQSTPIFTSATSHTNTFVSPAQNFSNSPSTGFNLKFNPTLNPLANPFAQGNPHTQPLAPQQGFVFGQPSALQQGFVFNQPLTPQHNERPPGLYRYRQVSVPDFWYHDPGSWFELLESEFLLLDIRNDDIKYNASLRALGTTVCKQITAFLQSIKNRTDRFEKMKTHVINKYSPTEHEKIDQLFRHCSLGNKKPSELLNEMQALGQGYVSDQTLMLMWYRLLPNDLAILLDEPIASSNASSLIKKADRLHERLKPKDLSHISAIEHKGNDTTVDLATAVANAVVAAIGKPTQTRNRSRERSSNSESRSKSNTRYGPDHDYCWYHHRYGHDAGKCSTPPCAFKQKNPKKEKN</sequence>
<feature type="region of interest" description="Disordered" evidence="2">
    <location>
        <begin position="369"/>
        <end position="394"/>
    </location>
</feature>
<feature type="compositionally biased region" description="Low complexity" evidence="2">
    <location>
        <begin position="63"/>
        <end position="79"/>
    </location>
</feature>
<evidence type="ECO:0000259" key="3">
    <source>
        <dbReference type="Pfam" id="PF23055"/>
    </source>
</evidence>
<keyword evidence="5" id="KW-1185">Reference proteome</keyword>
<dbReference type="Proteomes" id="UP001627154">
    <property type="component" value="Unassembled WGS sequence"/>
</dbReference>
<feature type="coiled-coil region" evidence="1">
    <location>
        <begin position="24"/>
        <end position="51"/>
    </location>
</feature>
<evidence type="ECO:0000256" key="1">
    <source>
        <dbReference type="SAM" id="Coils"/>
    </source>
</evidence>
<evidence type="ECO:0000256" key="2">
    <source>
        <dbReference type="SAM" id="MobiDB-lite"/>
    </source>
</evidence>
<dbReference type="InterPro" id="IPR055469">
    <property type="entry name" value="DUF7041"/>
</dbReference>
<feature type="region of interest" description="Disordered" evidence="2">
    <location>
        <begin position="1"/>
        <end position="21"/>
    </location>
</feature>
<proteinExistence type="predicted"/>
<dbReference type="Pfam" id="PF23055">
    <property type="entry name" value="DUF7041"/>
    <property type="match status" value="1"/>
</dbReference>
<dbReference type="PANTHER" id="PTHR33327">
    <property type="entry name" value="ENDONUCLEASE"/>
    <property type="match status" value="1"/>
</dbReference>
<feature type="region of interest" description="Disordered" evidence="2">
    <location>
        <begin position="59"/>
        <end position="82"/>
    </location>
</feature>